<dbReference type="InterPro" id="IPR012134">
    <property type="entry name" value="Glu-5-SA_DH"/>
</dbReference>
<dbReference type="NCBIfam" id="NF001221">
    <property type="entry name" value="PRK00197.1"/>
    <property type="match status" value="1"/>
</dbReference>
<dbReference type="PIRSF" id="PIRSF000151">
    <property type="entry name" value="GPR"/>
    <property type="match status" value="1"/>
</dbReference>
<dbReference type="OrthoDB" id="9809970at2"/>
<dbReference type="InterPro" id="IPR000965">
    <property type="entry name" value="GPR_dom"/>
</dbReference>
<dbReference type="GO" id="GO:0004350">
    <property type="term" value="F:glutamate-5-semialdehyde dehydrogenase activity"/>
    <property type="evidence" value="ECO:0007669"/>
    <property type="project" value="UniProtKB-UniRule"/>
</dbReference>
<comment type="catalytic activity">
    <reaction evidence="6 7">
        <text>L-glutamate 5-semialdehyde + phosphate + NADP(+) = L-glutamyl 5-phosphate + NADPH + H(+)</text>
        <dbReference type="Rhea" id="RHEA:19541"/>
        <dbReference type="ChEBI" id="CHEBI:15378"/>
        <dbReference type="ChEBI" id="CHEBI:43474"/>
        <dbReference type="ChEBI" id="CHEBI:57783"/>
        <dbReference type="ChEBI" id="CHEBI:58066"/>
        <dbReference type="ChEBI" id="CHEBI:58274"/>
        <dbReference type="ChEBI" id="CHEBI:58349"/>
        <dbReference type="EC" id="1.2.1.41"/>
    </reaction>
</comment>
<dbReference type="Gene3D" id="3.40.309.10">
    <property type="entry name" value="Aldehyde Dehydrogenase, Chain A, domain 2"/>
    <property type="match status" value="1"/>
</dbReference>
<keyword evidence="4 7" id="KW-0521">NADP</keyword>
<dbReference type="InterPro" id="IPR015590">
    <property type="entry name" value="Aldehyde_DH_dom"/>
</dbReference>
<feature type="domain" description="Aldehyde dehydrogenase" evidence="8">
    <location>
        <begin position="104"/>
        <end position="293"/>
    </location>
</feature>
<dbReference type="InterPro" id="IPR016161">
    <property type="entry name" value="Ald_DH/histidinol_DH"/>
</dbReference>
<gene>
    <name evidence="7" type="primary">proA</name>
    <name evidence="9" type="ORF">DES52_102336</name>
</gene>
<reference evidence="9 10" key="1">
    <citation type="submission" date="2018-06" db="EMBL/GenBank/DDBJ databases">
        <title>Genomic Encyclopedia of Type Strains, Phase IV (KMG-IV): sequencing the most valuable type-strain genomes for metagenomic binning, comparative biology and taxonomic classification.</title>
        <authorList>
            <person name="Goeker M."/>
        </authorList>
    </citation>
    <scope>NUCLEOTIDE SEQUENCE [LARGE SCALE GENOMIC DNA]</scope>
    <source>
        <strain evidence="9 10">DSM 18048</strain>
    </source>
</reference>
<dbReference type="GO" id="GO:0050661">
    <property type="term" value="F:NADP binding"/>
    <property type="evidence" value="ECO:0007669"/>
    <property type="project" value="InterPro"/>
</dbReference>
<dbReference type="AlphaFoldDB" id="A0A318SAT2"/>
<evidence type="ECO:0000313" key="10">
    <source>
        <dbReference type="Proteomes" id="UP000248326"/>
    </source>
</evidence>
<dbReference type="PANTHER" id="PTHR11063:SF8">
    <property type="entry name" value="DELTA-1-PYRROLINE-5-CARBOXYLATE SYNTHASE"/>
    <property type="match status" value="1"/>
</dbReference>
<dbReference type="EMBL" id="QJSX01000002">
    <property type="protein sequence ID" value="PYE55969.1"/>
    <property type="molecule type" value="Genomic_DNA"/>
</dbReference>
<dbReference type="InterPro" id="IPR016163">
    <property type="entry name" value="Ald_DH_C"/>
</dbReference>
<evidence type="ECO:0000256" key="5">
    <source>
        <dbReference type="ARBA" id="ARBA00023002"/>
    </source>
</evidence>
<dbReference type="RefSeq" id="WP_110885490.1">
    <property type="nucleotide sequence ID" value="NZ_QJSX01000002.1"/>
</dbReference>
<protein>
    <recommendedName>
        <fullName evidence="7">Gamma-glutamyl phosphate reductase</fullName>
        <shortName evidence="7">GPR</shortName>
        <ecNumber evidence="7">1.2.1.41</ecNumber>
    </recommendedName>
    <alternativeName>
        <fullName evidence="7">Glutamate-5-semialdehyde dehydrogenase</fullName>
    </alternativeName>
    <alternativeName>
        <fullName evidence="7">Glutamyl-gamma-semialdehyde dehydrogenase</fullName>
        <shortName evidence="7">GSA dehydrogenase</shortName>
    </alternativeName>
</protein>
<dbReference type="InterPro" id="IPR020593">
    <property type="entry name" value="G-glutamylP_reductase_CS"/>
</dbReference>
<comment type="pathway">
    <text evidence="1 7">Amino-acid biosynthesis; L-proline biosynthesis; L-glutamate 5-semialdehyde from L-glutamate: step 2/2.</text>
</comment>
<dbReference type="Gene3D" id="3.40.605.10">
    <property type="entry name" value="Aldehyde Dehydrogenase, Chain A, domain 1"/>
    <property type="match status" value="1"/>
</dbReference>
<dbReference type="Pfam" id="PF00171">
    <property type="entry name" value="Aldedh"/>
    <property type="match status" value="1"/>
</dbReference>
<evidence type="ECO:0000256" key="7">
    <source>
        <dbReference type="HAMAP-Rule" id="MF_00412"/>
    </source>
</evidence>
<evidence type="ECO:0000259" key="8">
    <source>
        <dbReference type="Pfam" id="PF00171"/>
    </source>
</evidence>
<dbReference type="FunFam" id="3.40.309.10:FF:000006">
    <property type="entry name" value="Gamma-glutamyl phosphate reductase"/>
    <property type="match status" value="1"/>
</dbReference>
<dbReference type="EC" id="1.2.1.41" evidence="7"/>
<dbReference type="HAMAP" id="MF_00412">
    <property type="entry name" value="ProA"/>
    <property type="match status" value="1"/>
</dbReference>
<dbReference type="PROSITE" id="PS01223">
    <property type="entry name" value="PROA"/>
    <property type="match status" value="1"/>
</dbReference>
<keyword evidence="7" id="KW-0963">Cytoplasm</keyword>
<accession>A0A318SAT2</accession>
<evidence type="ECO:0000256" key="6">
    <source>
        <dbReference type="ARBA" id="ARBA00049024"/>
    </source>
</evidence>
<evidence type="ECO:0000256" key="3">
    <source>
        <dbReference type="ARBA" id="ARBA00022650"/>
    </source>
</evidence>
<dbReference type="SUPFAM" id="SSF53720">
    <property type="entry name" value="ALDH-like"/>
    <property type="match status" value="1"/>
</dbReference>
<evidence type="ECO:0000256" key="2">
    <source>
        <dbReference type="ARBA" id="ARBA00022605"/>
    </source>
</evidence>
<keyword evidence="2 7" id="KW-0028">Amino-acid biosynthesis</keyword>
<comment type="subcellular location">
    <subcellularLocation>
        <location evidence="7">Cytoplasm</location>
    </subcellularLocation>
</comment>
<keyword evidence="3 7" id="KW-0641">Proline biosynthesis</keyword>
<proteinExistence type="inferred from homology"/>
<name>A0A318SAT2_9DEIO</name>
<organism evidence="9 10">
    <name type="scientific">Deinococcus yavapaiensis KR-236</name>
    <dbReference type="NCBI Taxonomy" id="694435"/>
    <lineage>
        <taxon>Bacteria</taxon>
        <taxon>Thermotogati</taxon>
        <taxon>Deinococcota</taxon>
        <taxon>Deinococci</taxon>
        <taxon>Deinococcales</taxon>
        <taxon>Deinococcaceae</taxon>
        <taxon>Deinococcus</taxon>
    </lineage>
</organism>
<comment type="function">
    <text evidence="7">Catalyzes the NADPH-dependent reduction of L-glutamate 5-phosphate into L-glutamate 5-semialdehyde and phosphate. The product spontaneously undergoes cyclization to form 1-pyrroline-5-carboxylate.</text>
</comment>
<dbReference type="NCBIfam" id="TIGR00407">
    <property type="entry name" value="proA"/>
    <property type="match status" value="1"/>
</dbReference>
<sequence>MTTSLSIHDLLRRAKTASRPLARLDRNAALRAVQVALQDAAPSILAANEVDVAGERAKGTSEALVDRLSLSPSRFESVLAALDDVIALPDPVGRVVSGWRHPKGMAVQQVTVPFGVIGMIYESRPNVTIDAAALCLKAGSAAVLRGSSSALRSNRAIVSAMREGLRASRMPEDAVTLVDSTDRGSVTDLLTARGLVDLVIPRGGANLIAHVVENARVPVIETGVGNCHLYVHSAANLDMALNLLINGKTQRPGVCNALETLLIDREVAPLFAPAAVKALRSAGVEVRGDGDTAMYAPGVVPASPADWDTEFLDLVIAVRIVDDLDAALAHIERHGTGHSEAIVTQSLTAARRFQDEVDAACVYVNASTRFTDGFEFGFGAEIGISTQKLHARGPMGLAQMVTHQYRVVGDGQVR</sequence>
<dbReference type="GO" id="GO:0005737">
    <property type="term" value="C:cytoplasm"/>
    <property type="evidence" value="ECO:0007669"/>
    <property type="project" value="UniProtKB-SubCell"/>
</dbReference>
<dbReference type="InterPro" id="IPR016162">
    <property type="entry name" value="Ald_DH_N"/>
</dbReference>
<dbReference type="UniPathway" id="UPA00098">
    <property type="reaction ID" value="UER00360"/>
</dbReference>
<keyword evidence="10" id="KW-1185">Reference proteome</keyword>
<evidence type="ECO:0000313" key="9">
    <source>
        <dbReference type="EMBL" id="PYE55969.1"/>
    </source>
</evidence>
<dbReference type="GO" id="GO:0055129">
    <property type="term" value="P:L-proline biosynthetic process"/>
    <property type="evidence" value="ECO:0007669"/>
    <property type="project" value="UniProtKB-UniRule"/>
</dbReference>
<comment type="similarity">
    <text evidence="7">Belongs to the gamma-glutamyl phosphate reductase family.</text>
</comment>
<dbReference type="Proteomes" id="UP000248326">
    <property type="component" value="Unassembled WGS sequence"/>
</dbReference>
<dbReference type="PANTHER" id="PTHR11063">
    <property type="entry name" value="GLUTAMATE SEMIALDEHYDE DEHYDROGENASE"/>
    <property type="match status" value="1"/>
</dbReference>
<dbReference type="CDD" id="cd07079">
    <property type="entry name" value="ALDH_F18-19_ProA-GPR"/>
    <property type="match status" value="1"/>
</dbReference>
<evidence type="ECO:0000256" key="1">
    <source>
        <dbReference type="ARBA" id="ARBA00004985"/>
    </source>
</evidence>
<evidence type="ECO:0000256" key="4">
    <source>
        <dbReference type="ARBA" id="ARBA00022857"/>
    </source>
</evidence>
<keyword evidence="5 7" id="KW-0560">Oxidoreductase</keyword>
<comment type="caution">
    <text evidence="9">The sequence shown here is derived from an EMBL/GenBank/DDBJ whole genome shotgun (WGS) entry which is preliminary data.</text>
</comment>